<organism evidence="2 3">
    <name type="scientific">Diaporthe eres</name>
    <name type="common">Phomopsis oblonga</name>
    <dbReference type="NCBI Taxonomy" id="83184"/>
    <lineage>
        <taxon>Eukaryota</taxon>
        <taxon>Fungi</taxon>
        <taxon>Dikarya</taxon>
        <taxon>Ascomycota</taxon>
        <taxon>Pezizomycotina</taxon>
        <taxon>Sordariomycetes</taxon>
        <taxon>Sordariomycetidae</taxon>
        <taxon>Diaporthales</taxon>
        <taxon>Diaporthaceae</taxon>
        <taxon>Diaporthe</taxon>
        <taxon>Diaporthe eres species complex</taxon>
    </lineage>
</organism>
<reference evidence="2 3" key="1">
    <citation type="submission" date="2024-02" db="EMBL/GenBank/DDBJ databases">
        <title>De novo assembly and annotation of 12 fungi associated with fruit tree decline syndrome in Ontario, Canada.</title>
        <authorList>
            <person name="Sulman M."/>
            <person name="Ellouze W."/>
            <person name="Ilyukhin E."/>
        </authorList>
    </citation>
    <scope>NUCLEOTIDE SEQUENCE [LARGE SCALE GENOMIC DNA]</scope>
    <source>
        <strain evidence="2 3">M169</strain>
    </source>
</reference>
<dbReference type="InterPro" id="IPR053212">
    <property type="entry name" value="DHP_3-monooxygenase"/>
</dbReference>
<dbReference type="InterPro" id="IPR036188">
    <property type="entry name" value="FAD/NAD-bd_sf"/>
</dbReference>
<feature type="domain" description="2,6-dihydroxypyridine 3-monooxygenase substrate binding" evidence="1">
    <location>
        <begin position="138"/>
        <end position="267"/>
    </location>
</feature>
<dbReference type="SUPFAM" id="SSF54373">
    <property type="entry name" value="FAD-linked reductases, C-terminal domain"/>
    <property type="match status" value="1"/>
</dbReference>
<sequence length="376" mass="42270">MYVTSHKRLYLDKGGNIIHTEEMEQNMTSASNPNPSQGSLLVSDQQQWDLTYNLMRANYDYTKSDYCETPSPLPNEGKAVHLHDRKVTGFKPEGKGIRVEWESGDGEKGSIAADYLIGADGPSSTIRKILEPGVQRKFTGYCALRGTVPENEVSQAAKEAFSERFTFFHASGIQILAYLIPGKNGTTEPGQRLVNFVYYTNFPEGSDELEEVMTDKNGQRRHITMPPGMLPSAAWEKQKQIAQDRLPPQFAEIVCKTKRPFVQAITDVITPTNEYMDGRVILVGDALAGFRPHTVASTSQACFDAMVLADYFGGKISHDDWKKQTLGFARLIQKRGVDMGNRSQFRELPLEEYIRDRNLASTPREKEVFPDWATKI</sequence>
<dbReference type="Proteomes" id="UP001430848">
    <property type="component" value="Unassembled WGS sequence"/>
</dbReference>
<evidence type="ECO:0000313" key="3">
    <source>
        <dbReference type="Proteomes" id="UP001430848"/>
    </source>
</evidence>
<keyword evidence="3" id="KW-1185">Reference proteome</keyword>
<name>A0ABR1NQ23_DIAER</name>
<dbReference type="EMBL" id="JAKNSF020000153">
    <property type="protein sequence ID" value="KAK7710883.1"/>
    <property type="molecule type" value="Genomic_DNA"/>
</dbReference>
<accession>A0ABR1NQ23</accession>
<proteinExistence type="predicted"/>
<dbReference type="SUPFAM" id="SSF51905">
    <property type="entry name" value="FAD/NAD(P)-binding domain"/>
    <property type="match status" value="1"/>
</dbReference>
<comment type="caution">
    <text evidence="2">The sequence shown here is derived from an EMBL/GenBank/DDBJ whole genome shotgun (WGS) entry which is preliminary data.</text>
</comment>
<dbReference type="PANTHER" id="PTHR47469:SF2">
    <property type="entry name" value="OS06G0597600 PROTEIN"/>
    <property type="match status" value="1"/>
</dbReference>
<dbReference type="Gene3D" id="3.30.9.60">
    <property type="match status" value="1"/>
</dbReference>
<dbReference type="Pfam" id="PF22607">
    <property type="entry name" value="FAD_binding-like"/>
    <property type="match status" value="1"/>
</dbReference>
<evidence type="ECO:0000259" key="1">
    <source>
        <dbReference type="Pfam" id="PF22607"/>
    </source>
</evidence>
<dbReference type="PANTHER" id="PTHR47469">
    <property type="entry name" value="MONOOXYGENASE-LIKE"/>
    <property type="match status" value="1"/>
</dbReference>
<evidence type="ECO:0000313" key="2">
    <source>
        <dbReference type="EMBL" id="KAK7710883.1"/>
    </source>
</evidence>
<protein>
    <recommendedName>
        <fullName evidence="1">2,6-dihydroxypyridine 3-monooxygenase substrate binding domain-containing protein</fullName>
    </recommendedName>
</protein>
<gene>
    <name evidence="2" type="ORF">SLS63_012846</name>
</gene>
<dbReference type="InterPro" id="IPR054707">
    <property type="entry name" value="DhpH_subs-bd"/>
</dbReference>